<dbReference type="InterPro" id="IPR025742">
    <property type="entry name" value="CSTF2_hinge"/>
</dbReference>
<evidence type="ECO:0000313" key="7">
    <source>
        <dbReference type="Proteomes" id="UP000663828"/>
    </source>
</evidence>
<evidence type="ECO:0000259" key="5">
    <source>
        <dbReference type="PROSITE" id="PS50102"/>
    </source>
</evidence>
<dbReference type="Proteomes" id="UP000663828">
    <property type="component" value="Unassembled WGS sequence"/>
</dbReference>
<protein>
    <recommendedName>
        <fullName evidence="5">RRM domain-containing protein</fullName>
    </recommendedName>
</protein>
<feature type="domain" description="RRM" evidence="5">
    <location>
        <begin position="9"/>
        <end position="87"/>
    </location>
</feature>
<evidence type="ECO:0000256" key="2">
    <source>
        <dbReference type="ARBA" id="ARBA00022884"/>
    </source>
</evidence>
<keyword evidence="7" id="KW-1185">Reference proteome</keyword>
<comment type="subcellular location">
    <subcellularLocation>
        <location evidence="1">Nucleus</location>
    </subcellularLocation>
</comment>
<dbReference type="Pfam" id="PF14304">
    <property type="entry name" value="CSTF_C"/>
    <property type="match status" value="1"/>
</dbReference>
<dbReference type="PANTHER" id="PTHR45735:SF2">
    <property type="entry name" value="CLEAVAGE STIMULATION FACTOR SUBUNIT 2"/>
    <property type="match status" value="1"/>
</dbReference>
<dbReference type="Gene3D" id="3.30.70.330">
    <property type="match status" value="1"/>
</dbReference>
<sequence length="324" mass="35138">MSVEEKQARSVFVGNIPHGTSEDDMKAIFTVIGPVLSFRIVLDRETGNPKGYGFAEYADADMAQSAIRNLNGFDFAGRSLRVDKASSQADELRLLHQQTAMGTSTFETVQSANVTPDKVPEVIARTIVNLPPEQVVDLMKQMQTIIKEYPTEARNILIQHPQLTYAMLQSLVVMGLIPPNEATNMLHKRPDTSAINLINNSSPAAAAAAAAVTAHNLVGGLLPNHTFPTPPNLVPQPPLPIVPPPPFHPQLASMNFSMPTAPLGQPNPNLTGNAPLSRTDQEKAQLLMQVLQLTEAQIAQLPADQRASIILLREQMQQSGMISL</sequence>
<evidence type="ECO:0000313" key="6">
    <source>
        <dbReference type="EMBL" id="CAF1285710.1"/>
    </source>
</evidence>
<dbReference type="AlphaFoldDB" id="A0A815CME1"/>
<comment type="caution">
    <text evidence="6">The sequence shown here is derived from an EMBL/GenBank/DDBJ whole genome shotgun (WGS) entry which is preliminary data.</text>
</comment>
<dbReference type="EMBL" id="CAJNOR010002377">
    <property type="protein sequence ID" value="CAF1285710.1"/>
    <property type="molecule type" value="Genomic_DNA"/>
</dbReference>
<reference evidence="6" key="1">
    <citation type="submission" date="2021-02" db="EMBL/GenBank/DDBJ databases">
        <authorList>
            <person name="Nowell W R."/>
        </authorList>
    </citation>
    <scope>NUCLEOTIDE SEQUENCE</scope>
</reference>
<dbReference type="CDD" id="cd12398">
    <property type="entry name" value="RRM_CSTF2_RNA15_like"/>
    <property type="match status" value="1"/>
</dbReference>
<keyword evidence="3" id="KW-0539">Nucleus</keyword>
<dbReference type="GO" id="GO:0005847">
    <property type="term" value="C:mRNA cleavage and polyadenylation specificity factor complex"/>
    <property type="evidence" value="ECO:0007669"/>
    <property type="project" value="TreeGrafter"/>
</dbReference>
<dbReference type="Pfam" id="PF14327">
    <property type="entry name" value="CSTF2_hinge"/>
    <property type="match status" value="1"/>
</dbReference>
<dbReference type="SUPFAM" id="SSF54928">
    <property type="entry name" value="RNA-binding domain, RBD"/>
    <property type="match status" value="1"/>
</dbReference>
<name>A0A815CME1_ADIRI</name>
<evidence type="ECO:0000256" key="4">
    <source>
        <dbReference type="PROSITE-ProRule" id="PRU00176"/>
    </source>
</evidence>
<keyword evidence="2 4" id="KW-0694">RNA-binding</keyword>
<organism evidence="6 7">
    <name type="scientific">Adineta ricciae</name>
    <name type="common">Rotifer</name>
    <dbReference type="NCBI Taxonomy" id="249248"/>
    <lineage>
        <taxon>Eukaryota</taxon>
        <taxon>Metazoa</taxon>
        <taxon>Spiralia</taxon>
        <taxon>Gnathifera</taxon>
        <taxon>Rotifera</taxon>
        <taxon>Eurotatoria</taxon>
        <taxon>Bdelloidea</taxon>
        <taxon>Adinetida</taxon>
        <taxon>Adinetidae</taxon>
        <taxon>Adineta</taxon>
    </lineage>
</organism>
<dbReference type="GO" id="GO:0003729">
    <property type="term" value="F:mRNA binding"/>
    <property type="evidence" value="ECO:0007669"/>
    <property type="project" value="TreeGrafter"/>
</dbReference>
<dbReference type="InterPro" id="IPR038192">
    <property type="entry name" value="CSTF_C_sf"/>
</dbReference>
<gene>
    <name evidence="6" type="ORF">XAT740_LOCUS28061</name>
</gene>
<evidence type="ECO:0000256" key="1">
    <source>
        <dbReference type="ARBA" id="ARBA00004123"/>
    </source>
</evidence>
<dbReference type="SMART" id="SM00360">
    <property type="entry name" value="RRM"/>
    <property type="match status" value="1"/>
</dbReference>
<dbReference type="InterPro" id="IPR026896">
    <property type="entry name" value="CSTF_C"/>
</dbReference>
<dbReference type="InterPro" id="IPR012677">
    <property type="entry name" value="Nucleotide-bd_a/b_plait_sf"/>
</dbReference>
<dbReference type="Gene3D" id="1.10.20.70">
    <property type="entry name" value="Transcription termination and cleavage factor, C-terminal domain"/>
    <property type="match status" value="1"/>
</dbReference>
<dbReference type="GO" id="GO:0031124">
    <property type="term" value="P:mRNA 3'-end processing"/>
    <property type="evidence" value="ECO:0007669"/>
    <property type="project" value="InterPro"/>
</dbReference>
<evidence type="ECO:0000256" key="3">
    <source>
        <dbReference type="ARBA" id="ARBA00023242"/>
    </source>
</evidence>
<dbReference type="InterPro" id="IPR035979">
    <property type="entry name" value="RBD_domain_sf"/>
</dbReference>
<proteinExistence type="predicted"/>
<dbReference type="Pfam" id="PF00076">
    <property type="entry name" value="RRM_1"/>
    <property type="match status" value="1"/>
</dbReference>
<dbReference type="PROSITE" id="PS50102">
    <property type="entry name" value="RRM"/>
    <property type="match status" value="1"/>
</dbReference>
<dbReference type="FunFam" id="1.10.20.70:FF:000001">
    <property type="entry name" value="Cleavage stimulation factor subunit 2"/>
    <property type="match status" value="1"/>
</dbReference>
<dbReference type="Gene3D" id="1.25.40.630">
    <property type="match status" value="1"/>
</dbReference>
<dbReference type="InterPro" id="IPR000504">
    <property type="entry name" value="RRM_dom"/>
</dbReference>
<dbReference type="PANTHER" id="PTHR45735">
    <property type="entry name" value="CLEAVAGE STIMULATION FACTOR SUBUNIT 2"/>
    <property type="match status" value="1"/>
</dbReference>
<accession>A0A815CME1</accession>